<proteinExistence type="inferred from homology"/>
<keyword evidence="4" id="KW-1185">Reference proteome</keyword>
<dbReference type="InterPro" id="IPR036291">
    <property type="entry name" value="NAD(P)-bd_dom_sf"/>
</dbReference>
<dbReference type="InterPro" id="IPR020904">
    <property type="entry name" value="Sc_DH/Rdtase_CS"/>
</dbReference>
<dbReference type="EMBL" id="JAUZEE010000001">
    <property type="protein sequence ID" value="MDP4299181.1"/>
    <property type="molecule type" value="Genomic_DNA"/>
</dbReference>
<dbReference type="Proteomes" id="UP001235760">
    <property type="component" value="Unassembled WGS sequence"/>
</dbReference>
<dbReference type="PANTHER" id="PTHR42760">
    <property type="entry name" value="SHORT-CHAIN DEHYDROGENASES/REDUCTASES FAMILY MEMBER"/>
    <property type="match status" value="1"/>
</dbReference>
<protein>
    <submittedName>
        <fullName evidence="3">SDR family oxidoreductase</fullName>
    </submittedName>
</protein>
<accession>A0ABT9FY82</accession>
<dbReference type="InterPro" id="IPR002347">
    <property type="entry name" value="SDR_fam"/>
</dbReference>
<dbReference type="Gene3D" id="3.40.50.720">
    <property type="entry name" value="NAD(P)-binding Rossmann-like Domain"/>
    <property type="match status" value="1"/>
</dbReference>
<evidence type="ECO:0000256" key="2">
    <source>
        <dbReference type="ARBA" id="ARBA00023002"/>
    </source>
</evidence>
<organism evidence="3 4">
    <name type="scientific">Leptothrix discophora</name>
    <dbReference type="NCBI Taxonomy" id="89"/>
    <lineage>
        <taxon>Bacteria</taxon>
        <taxon>Pseudomonadati</taxon>
        <taxon>Pseudomonadota</taxon>
        <taxon>Betaproteobacteria</taxon>
        <taxon>Burkholderiales</taxon>
        <taxon>Sphaerotilaceae</taxon>
        <taxon>Leptothrix</taxon>
    </lineage>
</organism>
<evidence type="ECO:0000313" key="3">
    <source>
        <dbReference type="EMBL" id="MDP4299181.1"/>
    </source>
</evidence>
<dbReference type="RefSeq" id="WP_305747746.1">
    <property type="nucleotide sequence ID" value="NZ_JAUZEE010000001.1"/>
</dbReference>
<evidence type="ECO:0000256" key="1">
    <source>
        <dbReference type="ARBA" id="ARBA00006484"/>
    </source>
</evidence>
<comment type="similarity">
    <text evidence="1">Belongs to the short-chain dehydrogenases/reductases (SDR) family.</text>
</comment>
<dbReference type="SUPFAM" id="SSF51735">
    <property type="entry name" value="NAD(P)-binding Rossmann-fold domains"/>
    <property type="match status" value="1"/>
</dbReference>
<keyword evidence="2" id="KW-0560">Oxidoreductase</keyword>
<dbReference type="Pfam" id="PF13561">
    <property type="entry name" value="adh_short_C2"/>
    <property type="match status" value="1"/>
</dbReference>
<sequence>MTAQAMNGRVAVVTGAADGIGWATAQRLAADHAHVVVLDLRADAAVARAAGLGPEHLGLGCDVAQEASVATAVAAVLAAFGRIDTLVNNAGIGDQAGATVDQDVGAFDRVLGVHLRGTFLMSRDVGRVMLAQGGGAIVNLASIVASAGIPGRNAYGAAKAGIVGMTQAMAVEWGLHGVRVNAVAPGYVRTALVDRLAVQGALKTEAIEARTPMGRMGRPDEIAEAIAFLASPAASYVTGTVLKVDGGWTAHGGTIPAVPPVVGQGDTR</sequence>
<dbReference type="PANTHER" id="PTHR42760:SF133">
    <property type="entry name" value="3-OXOACYL-[ACYL-CARRIER-PROTEIN] REDUCTASE"/>
    <property type="match status" value="1"/>
</dbReference>
<comment type="caution">
    <text evidence="3">The sequence shown here is derived from an EMBL/GenBank/DDBJ whole genome shotgun (WGS) entry which is preliminary data.</text>
</comment>
<dbReference type="NCBIfam" id="NF005559">
    <property type="entry name" value="PRK07231.1"/>
    <property type="match status" value="1"/>
</dbReference>
<gene>
    <name evidence="3" type="ORF">Q8X39_00900</name>
</gene>
<dbReference type="PROSITE" id="PS00061">
    <property type="entry name" value="ADH_SHORT"/>
    <property type="match status" value="1"/>
</dbReference>
<dbReference type="PRINTS" id="PR00080">
    <property type="entry name" value="SDRFAMILY"/>
</dbReference>
<evidence type="ECO:0000313" key="4">
    <source>
        <dbReference type="Proteomes" id="UP001235760"/>
    </source>
</evidence>
<dbReference type="PRINTS" id="PR00081">
    <property type="entry name" value="GDHRDH"/>
</dbReference>
<name>A0ABT9FY82_LEPDI</name>
<reference evidence="3 4" key="1">
    <citation type="submission" date="2023-08" db="EMBL/GenBank/DDBJ databases">
        <authorList>
            <person name="Roldan D.M."/>
            <person name="Menes R.J."/>
        </authorList>
    </citation>
    <scope>NUCLEOTIDE SEQUENCE [LARGE SCALE GENOMIC DNA]</scope>
    <source>
        <strain evidence="3 4">CCM 2812</strain>
    </source>
</reference>